<evidence type="ECO:0000313" key="8">
    <source>
        <dbReference type="Proteomes" id="UP000028709"/>
    </source>
</evidence>
<sequence length="237" mass="27959">MNSNSEYIILFEQFTWTQWIVFGLTVNIFLYLFSIGLYLFIDKTCHKQSLSDLNHPVSRSDLYVSFLTITCNCFVMLIGVFLWKNGWIEVGSSLSPVWVLSEVFALILLMDFFMYLFHYAAHLPWVYKLLHGKHHEHVNTNFLSLFVLHPAETIGFGLMILALLVFYNFSVVSITFYLMINLVWGTIGHLNKEFFPEKFDRLFVGTTRFHNQHHRDETKNFGFYTSIWDRVFGTYKP</sequence>
<comment type="subcellular location">
    <subcellularLocation>
        <location evidence="1">Membrane</location>
    </subcellularLocation>
</comment>
<evidence type="ECO:0000256" key="3">
    <source>
        <dbReference type="ARBA" id="ARBA00022989"/>
    </source>
</evidence>
<dbReference type="PANTHER" id="PTHR11863">
    <property type="entry name" value="STEROL DESATURASE"/>
    <property type="match status" value="1"/>
</dbReference>
<organism evidence="7 8">
    <name type="scientific">Chryseobacterium piperi</name>
    <dbReference type="NCBI Taxonomy" id="558152"/>
    <lineage>
        <taxon>Bacteria</taxon>
        <taxon>Pseudomonadati</taxon>
        <taxon>Bacteroidota</taxon>
        <taxon>Flavobacteriia</taxon>
        <taxon>Flavobacteriales</taxon>
        <taxon>Weeksellaceae</taxon>
        <taxon>Chryseobacterium group</taxon>
        <taxon>Chryseobacterium</taxon>
    </lineage>
</organism>
<feature type="transmembrane region" description="Helical" evidence="5">
    <location>
        <begin position="171"/>
        <end position="191"/>
    </location>
</feature>
<keyword evidence="2 5" id="KW-0812">Transmembrane</keyword>
<keyword evidence="4 5" id="KW-0472">Membrane</keyword>
<gene>
    <name evidence="7" type="ORF">IQ37_18360</name>
</gene>
<evidence type="ECO:0000259" key="6">
    <source>
        <dbReference type="Pfam" id="PF04116"/>
    </source>
</evidence>
<dbReference type="OrthoDB" id="9770329at2"/>
<keyword evidence="8" id="KW-1185">Reference proteome</keyword>
<feature type="transmembrane region" description="Helical" evidence="5">
    <location>
        <begin position="62"/>
        <end position="83"/>
    </location>
</feature>
<reference evidence="7 8" key="1">
    <citation type="submission" date="2014-07" db="EMBL/GenBank/DDBJ databases">
        <title>Genome of Chryseobacterium piperi CTM.</title>
        <authorList>
            <person name="Pipes S.E."/>
            <person name="Stropko S.J."/>
            <person name="Newman J.D."/>
        </authorList>
    </citation>
    <scope>NUCLEOTIDE SEQUENCE [LARGE SCALE GENOMIC DNA]</scope>
    <source>
        <strain evidence="7 8">CTM</strain>
    </source>
</reference>
<dbReference type="STRING" id="558152.IQ37_18360"/>
<evidence type="ECO:0000313" key="7">
    <source>
        <dbReference type="EMBL" id="KFF15870.1"/>
    </source>
</evidence>
<comment type="caution">
    <text evidence="7">The sequence shown here is derived from an EMBL/GenBank/DDBJ whole genome shotgun (WGS) entry which is preliminary data.</text>
</comment>
<evidence type="ECO:0000256" key="5">
    <source>
        <dbReference type="SAM" id="Phobius"/>
    </source>
</evidence>
<dbReference type="EMBL" id="JPRJ01000054">
    <property type="protein sequence ID" value="KFF15870.1"/>
    <property type="molecule type" value="Genomic_DNA"/>
</dbReference>
<dbReference type="RefSeq" id="WP_051887403.1">
    <property type="nucleotide sequence ID" value="NZ_CP023049.2"/>
</dbReference>
<dbReference type="InterPro" id="IPR006694">
    <property type="entry name" value="Fatty_acid_hydroxylase"/>
</dbReference>
<name>A0A086AGQ6_9FLAO</name>
<dbReference type="AlphaFoldDB" id="A0A086AGQ6"/>
<dbReference type="GO" id="GO:0005506">
    <property type="term" value="F:iron ion binding"/>
    <property type="evidence" value="ECO:0007669"/>
    <property type="project" value="InterPro"/>
</dbReference>
<feature type="transmembrane region" description="Helical" evidence="5">
    <location>
        <begin position="20"/>
        <end position="41"/>
    </location>
</feature>
<keyword evidence="3 5" id="KW-1133">Transmembrane helix</keyword>
<accession>A0A086AGQ6</accession>
<evidence type="ECO:0000256" key="2">
    <source>
        <dbReference type="ARBA" id="ARBA00022692"/>
    </source>
</evidence>
<feature type="transmembrane region" description="Helical" evidence="5">
    <location>
        <begin position="142"/>
        <end position="165"/>
    </location>
</feature>
<dbReference type="InterPro" id="IPR050307">
    <property type="entry name" value="Sterol_Desaturase_Related"/>
</dbReference>
<dbReference type="Proteomes" id="UP000028709">
    <property type="component" value="Unassembled WGS sequence"/>
</dbReference>
<dbReference type="GO" id="GO:0016020">
    <property type="term" value="C:membrane"/>
    <property type="evidence" value="ECO:0007669"/>
    <property type="project" value="UniProtKB-SubCell"/>
</dbReference>
<evidence type="ECO:0000256" key="4">
    <source>
        <dbReference type="ARBA" id="ARBA00023136"/>
    </source>
</evidence>
<dbReference type="KEGG" id="cpip:CJF12_06270"/>
<dbReference type="eggNOG" id="COG3000">
    <property type="taxonomic scope" value="Bacteria"/>
</dbReference>
<feature type="transmembrane region" description="Helical" evidence="5">
    <location>
        <begin position="103"/>
        <end position="121"/>
    </location>
</feature>
<dbReference type="GO" id="GO:0008610">
    <property type="term" value="P:lipid biosynthetic process"/>
    <property type="evidence" value="ECO:0007669"/>
    <property type="project" value="InterPro"/>
</dbReference>
<dbReference type="Pfam" id="PF04116">
    <property type="entry name" value="FA_hydroxylase"/>
    <property type="match status" value="1"/>
</dbReference>
<evidence type="ECO:0000256" key="1">
    <source>
        <dbReference type="ARBA" id="ARBA00004370"/>
    </source>
</evidence>
<protein>
    <submittedName>
        <fullName evidence="7">Fatty acid hydroxylase</fullName>
    </submittedName>
</protein>
<proteinExistence type="predicted"/>
<dbReference type="GO" id="GO:0016491">
    <property type="term" value="F:oxidoreductase activity"/>
    <property type="evidence" value="ECO:0007669"/>
    <property type="project" value="InterPro"/>
</dbReference>
<feature type="domain" description="Fatty acid hydroxylase" evidence="6">
    <location>
        <begin position="104"/>
        <end position="234"/>
    </location>
</feature>